<dbReference type="EMBL" id="AP019400">
    <property type="protein sequence ID" value="BBI34337.1"/>
    <property type="molecule type" value="Genomic_DNA"/>
</dbReference>
<keyword evidence="2" id="KW-1185">Reference proteome</keyword>
<gene>
    <name evidence="1" type="ORF">KCTCHS21_37360</name>
</gene>
<evidence type="ECO:0000313" key="1">
    <source>
        <dbReference type="EMBL" id="BBI34337.1"/>
    </source>
</evidence>
<sequence>MKIPESFRKQREQCEIDSFSFGLCNIIIFRIEQLEAAQVGYAETKHGDALYGKEKGDWQNEWKVIGYEDLCGDPIFIDGSSDQFPVYTASHGEGTWSHVPIASSFANFVEILKLLEQNAKNYSDGVFKAILNENPDIDINFWRSILD</sequence>
<dbReference type="SUPFAM" id="SSF160631">
    <property type="entry name" value="SMI1/KNR4-like"/>
    <property type="match status" value="1"/>
</dbReference>
<proteinExistence type="predicted"/>
<evidence type="ECO:0008006" key="3">
    <source>
        <dbReference type="Google" id="ProtNLM"/>
    </source>
</evidence>
<dbReference type="RefSeq" id="WP_130611485.1">
    <property type="nucleotide sequence ID" value="NZ_AP019400.1"/>
</dbReference>
<accession>A0A3T1D8C2</accession>
<dbReference type="Proteomes" id="UP000289856">
    <property type="component" value="Chromosome"/>
</dbReference>
<protein>
    <recommendedName>
        <fullName evidence="3">Knr4/Smi1-like domain-containing protein</fullName>
    </recommendedName>
</protein>
<name>A0A3T1D8C2_9BACL</name>
<dbReference type="AlphaFoldDB" id="A0A3T1D8C2"/>
<reference evidence="1 2" key="1">
    <citation type="submission" date="2019-01" db="EMBL/GenBank/DDBJ databases">
        <title>Complete genome sequence of Cohnella hallensis HS21 isolated from Korean fir (Abies koreana) rhizospheric soil.</title>
        <authorList>
            <person name="Jiang L."/>
            <person name="Kang S.W."/>
            <person name="Kim S."/>
            <person name="Jung J."/>
            <person name="Kim C.Y."/>
            <person name="Kim D.H."/>
            <person name="Kim S.W."/>
            <person name="Lee J."/>
        </authorList>
    </citation>
    <scope>NUCLEOTIDE SEQUENCE [LARGE SCALE GENOMIC DNA]</scope>
    <source>
        <strain evidence="1 2">HS21</strain>
    </source>
</reference>
<organism evidence="1 2">
    <name type="scientific">Cohnella abietis</name>
    <dbReference type="NCBI Taxonomy" id="2507935"/>
    <lineage>
        <taxon>Bacteria</taxon>
        <taxon>Bacillati</taxon>
        <taxon>Bacillota</taxon>
        <taxon>Bacilli</taxon>
        <taxon>Bacillales</taxon>
        <taxon>Paenibacillaceae</taxon>
        <taxon>Cohnella</taxon>
    </lineage>
</organism>
<evidence type="ECO:0000313" key="2">
    <source>
        <dbReference type="Proteomes" id="UP000289856"/>
    </source>
</evidence>
<dbReference type="InterPro" id="IPR037883">
    <property type="entry name" value="Knr4/Smi1-like_sf"/>
</dbReference>
<dbReference type="KEGG" id="cohn:KCTCHS21_37360"/>
<dbReference type="OrthoDB" id="8444591at2"/>